<dbReference type="InterPro" id="IPR029033">
    <property type="entry name" value="His_PPase_superfam"/>
</dbReference>
<dbReference type="GO" id="GO:0016791">
    <property type="term" value="F:phosphatase activity"/>
    <property type="evidence" value="ECO:0007669"/>
    <property type="project" value="UniProtKB-ARBA"/>
</dbReference>
<dbReference type="EMBL" id="UYRV01020940">
    <property type="protein sequence ID" value="VDK68470.1"/>
    <property type="molecule type" value="Genomic_DNA"/>
</dbReference>
<proteinExistence type="predicted"/>
<protein>
    <recommendedName>
        <fullName evidence="3">Histidine acid phosphatase</fullName>
    </recommendedName>
</protein>
<organism evidence="1 2">
    <name type="scientific">Cylicostephanus goldi</name>
    <name type="common">Nematode worm</name>
    <dbReference type="NCBI Taxonomy" id="71465"/>
    <lineage>
        <taxon>Eukaryota</taxon>
        <taxon>Metazoa</taxon>
        <taxon>Ecdysozoa</taxon>
        <taxon>Nematoda</taxon>
        <taxon>Chromadorea</taxon>
        <taxon>Rhabditida</taxon>
        <taxon>Rhabditina</taxon>
        <taxon>Rhabditomorpha</taxon>
        <taxon>Strongyloidea</taxon>
        <taxon>Strongylidae</taxon>
        <taxon>Cylicostephanus</taxon>
    </lineage>
</organism>
<gene>
    <name evidence="1" type="ORF">CGOC_LOCUS6414</name>
</gene>
<dbReference type="AlphaFoldDB" id="A0A3P6SK81"/>
<keyword evidence="2" id="KW-1185">Reference proteome</keyword>
<dbReference type="InterPro" id="IPR000560">
    <property type="entry name" value="His_Pase_clade-2"/>
</dbReference>
<dbReference type="Proteomes" id="UP000271889">
    <property type="component" value="Unassembled WGS sequence"/>
</dbReference>
<sequence length="139" mass="16119">MRMDLKWDCFKSPHPRCKWIDGLKYFVYSAHDVNVFAFFSILRLLHSKVVMPDGYVPYAAAIFVELWKNNTDGEPYFRLAYHREPDNAGDTIYTITQEIGPCEGKEFCKLDVYRDIAAKVKPDLEMAKVSKAKAKFVRA</sequence>
<name>A0A3P6SK81_CYLGO</name>
<evidence type="ECO:0000313" key="2">
    <source>
        <dbReference type="Proteomes" id="UP000271889"/>
    </source>
</evidence>
<evidence type="ECO:0008006" key="3">
    <source>
        <dbReference type="Google" id="ProtNLM"/>
    </source>
</evidence>
<evidence type="ECO:0000313" key="1">
    <source>
        <dbReference type="EMBL" id="VDK68470.1"/>
    </source>
</evidence>
<dbReference type="Gene3D" id="3.40.50.1240">
    <property type="entry name" value="Phosphoglycerate mutase-like"/>
    <property type="match status" value="1"/>
</dbReference>
<reference evidence="1 2" key="1">
    <citation type="submission" date="2018-11" db="EMBL/GenBank/DDBJ databases">
        <authorList>
            <consortium name="Pathogen Informatics"/>
        </authorList>
    </citation>
    <scope>NUCLEOTIDE SEQUENCE [LARGE SCALE GENOMIC DNA]</scope>
</reference>
<accession>A0A3P6SK81</accession>
<dbReference type="Pfam" id="PF00328">
    <property type="entry name" value="His_Phos_2"/>
    <property type="match status" value="1"/>
</dbReference>
<dbReference type="SUPFAM" id="SSF53254">
    <property type="entry name" value="Phosphoglycerate mutase-like"/>
    <property type="match status" value="1"/>
</dbReference>
<dbReference type="OrthoDB" id="258392at2759"/>